<comment type="subunit">
    <text evidence="9">Homodimer.</text>
</comment>
<evidence type="ECO:0000259" key="10">
    <source>
        <dbReference type="PROSITE" id="PS51371"/>
    </source>
</evidence>
<dbReference type="Gene3D" id="1.10.357.20">
    <property type="entry name" value="SLC41 divalent cation transporters, integral membrane domain"/>
    <property type="match status" value="1"/>
</dbReference>
<dbReference type="InterPro" id="IPR038076">
    <property type="entry name" value="MgtE_N_sf"/>
</dbReference>
<evidence type="ECO:0000256" key="3">
    <source>
        <dbReference type="ARBA" id="ARBA00022448"/>
    </source>
</evidence>
<dbReference type="InterPro" id="IPR006667">
    <property type="entry name" value="SLC41_membr_dom"/>
</dbReference>
<dbReference type="Proteomes" id="UP000655420">
    <property type="component" value="Unassembled WGS sequence"/>
</dbReference>
<keyword evidence="3 9" id="KW-0813">Transport</keyword>
<dbReference type="EMBL" id="JAEHHL010000001">
    <property type="protein sequence ID" value="MBK0398437.1"/>
    <property type="molecule type" value="Genomic_DNA"/>
</dbReference>
<feature type="transmembrane region" description="Helical" evidence="9">
    <location>
        <begin position="326"/>
        <end position="353"/>
    </location>
</feature>
<dbReference type="InterPro" id="IPR006668">
    <property type="entry name" value="Mg_transptr_MgtE_intracell_dom"/>
</dbReference>
<dbReference type="SMART" id="SM00924">
    <property type="entry name" value="MgtE_N"/>
    <property type="match status" value="1"/>
</dbReference>
<dbReference type="Gene3D" id="3.10.580.10">
    <property type="entry name" value="CBS-domain"/>
    <property type="match status" value="1"/>
</dbReference>
<keyword evidence="7 9" id="KW-0472">Membrane</keyword>
<evidence type="ECO:0000256" key="9">
    <source>
        <dbReference type="RuleBase" id="RU362011"/>
    </source>
</evidence>
<dbReference type="InterPro" id="IPR006669">
    <property type="entry name" value="MgtE_transporter"/>
</dbReference>
<gene>
    <name evidence="11" type="primary">mgtE</name>
    <name evidence="11" type="ORF">H0I76_04490</name>
</gene>
<evidence type="ECO:0000256" key="6">
    <source>
        <dbReference type="ARBA" id="ARBA00022989"/>
    </source>
</evidence>
<name>A0A8J7M5X7_9RHOB</name>
<accession>A0A8J7M5X7</accession>
<dbReference type="SUPFAM" id="SSF158791">
    <property type="entry name" value="MgtE N-terminal domain-like"/>
    <property type="match status" value="1"/>
</dbReference>
<comment type="caution">
    <text evidence="11">The sequence shown here is derived from an EMBL/GenBank/DDBJ whole genome shotgun (WGS) entry which is preliminary data.</text>
</comment>
<dbReference type="AlphaFoldDB" id="A0A8J7M5X7"/>
<reference evidence="11" key="1">
    <citation type="submission" date="2020-12" db="EMBL/GenBank/DDBJ databases">
        <title>Bacterial taxonomy.</title>
        <authorList>
            <person name="Pan X."/>
        </authorList>
    </citation>
    <scope>NUCLEOTIDE SEQUENCE</scope>
    <source>
        <strain evidence="11">M0105</strain>
    </source>
</reference>
<keyword evidence="9" id="KW-1003">Cell membrane</keyword>
<comment type="similarity">
    <text evidence="2 9">Belongs to the SLC41A transporter family.</text>
</comment>
<dbReference type="PROSITE" id="PS51371">
    <property type="entry name" value="CBS"/>
    <property type="match status" value="1"/>
</dbReference>
<evidence type="ECO:0000256" key="5">
    <source>
        <dbReference type="ARBA" id="ARBA00022842"/>
    </source>
</evidence>
<dbReference type="Pfam" id="PF00571">
    <property type="entry name" value="CBS"/>
    <property type="match status" value="1"/>
</dbReference>
<feature type="transmembrane region" description="Helical" evidence="9">
    <location>
        <begin position="374"/>
        <end position="396"/>
    </location>
</feature>
<evidence type="ECO:0000256" key="7">
    <source>
        <dbReference type="ARBA" id="ARBA00023136"/>
    </source>
</evidence>
<dbReference type="GO" id="GO:0015095">
    <property type="term" value="F:magnesium ion transmembrane transporter activity"/>
    <property type="evidence" value="ECO:0007669"/>
    <property type="project" value="UniProtKB-UniRule"/>
</dbReference>
<dbReference type="SMART" id="SM00116">
    <property type="entry name" value="CBS"/>
    <property type="match status" value="1"/>
</dbReference>
<keyword evidence="9" id="KW-0479">Metal-binding</keyword>
<feature type="transmembrane region" description="Helical" evidence="9">
    <location>
        <begin position="439"/>
        <end position="462"/>
    </location>
</feature>
<sequence>MTETQPVIPEPVDEDDAFDLDPEKVTAVIEAVRAGDKPAVLELIEDLHVADLADLLEQIDSETRRQFLDMAWSDIDQEVLVEVEEGVRDDILSWLEPERLAEAAREFETDDVVYLLEDLDEEQQRQVLEALEPEDRVAVAKSLTYPEYSAGRLMQTDFVKAPPFWTVGQMIDFLRASAGELPEQFYDIVVVDPAMKPVGTIPLSKIIGTRRPVTLSALMDEDFRTLHVEDAQEDVAYAFKQYHLVSAPVVDDDGRLVGVITIDDAVEVLDDEAEEDLKRLGGVGDEEISDRVWEITRQRFPWLGVNLMTAILASLVISLFEGTIQQIVALAVLMPIVASMGGNAGTQTLTVAVRALATRDLTPTNAMRVVARETVVGFFNGVGFAIVMGLIAWFWFEDPHLGMVIAAAMVVNLLVAGLSGILIPLALDRAGADPALASGTFVTTVTDVVGFFSFLGLAALVLL</sequence>
<dbReference type="SUPFAM" id="SSF54631">
    <property type="entry name" value="CBS-domain pair"/>
    <property type="match status" value="1"/>
</dbReference>
<evidence type="ECO:0000256" key="1">
    <source>
        <dbReference type="ARBA" id="ARBA00004141"/>
    </source>
</evidence>
<feature type="transmembrane region" description="Helical" evidence="9">
    <location>
        <begin position="402"/>
        <end position="427"/>
    </location>
</feature>
<dbReference type="InterPro" id="IPR036739">
    <property type="entry name" value="SLC41_membr_dom_sf"/>
</dbReference>
<dbReference type="Gene3D" id="1.25.60.10">
    <property type="entry name" value="MgtE N-terminal domain-like"/>
    <property type="match status" value="1"/>
</dbReference>
<dbReference type="RefSeq" id="WP_200607517.1">
    <property type="nucleotide sequence ID" value="NZ_JAEHHL010000001.1"/>
</dbReference>
<keyword evidence="12" id="KW-1185">Reference proteome</keyword>
<evidence type="ECO:0000256" key="8">
    <source>
        <dbReference type="PROSITE-ProRule" id="PRU00703"/>
    </source>
</evidence>
<evidence type="ECO:0000256" key="2">
    <source>
        <dbReference type="ARBA" id="ARBA00009749"/>
    </source>
</evidence>
<dbReference type="GO" id="GO:0046872">
    <property type="term" value="F:metal ion binding"/>
    <property type="evidence" value="ECO:0007669"/>
    <property type="project" value="UniProtKB-KW"/>
</dbReference>
<dbReference type="NCBIfam" id="TIGR00400">
    <property type="entry name" value="mgtE"/>
    <property type="match status" value="1"/>
</dbReference>
<feature type="domain" description="CBS" evidence="10">
    <location>
        <begin position="219"/>
        <end position="275"/>
    </location>
</feature>
<evidence type="ECO:0000256" key="4">
    <source>
        <dbReference type="ARBA" id="ARBA00022692"/>
    </source>
</evidence>
<keyword evidence="8" id="KW-0129">CBS domain</keyword>
<comment type="function">
    <text evidence="9">Acts as a magnesium transporter.</text>
</comment>
<keyword evidence="4 9" id="KW-0812">Transmembrane</keyword>
<dbReference type="SUPFAM" id="SSF161093">
    <property type="entry name" value="MgtE membrane domain-like"/>
    <property type="match status" value="1"/>
</dbReference>
<comment type="subcellular location">
    <subcellularLocation>
        <location evidence="9">Cell membrane</location>
        <topology evidence="9">Multi-pass membrane protein</topology>
    </subcellularLocation>
    <subcellularLocation>
        <location evidence="1">Membrane</location>
        <topology evidence="1">Multi-pass membrane protein</topology>
    </subcellularLocation>
</comment>
<keyword evidence="5 9" id="KW-0460">Magnesium</keyword>
<dbReference type="CDD" id="cd04606">
    <property type="entry name" value="CBS_pair_Mg_transporter"/>
    <property type="match status" value="1"/>
</dbReference>
<dbReference type="InterPro" id="IPR046342">
    <property type="entry name" value="CBS_dom_sf"/>
</dbReference>
<organism evidence="11 12">
    <name type="scientific">Thermohalobaculum xanthum</name>
    <dbReference type="NCBI Taxonomy" id="2753746"/>
    <lineage>
        <taxon>Bacteria</taxon>
        <taxon>Pseudomonadati</taxon>
        <taxon>Pseudomonadota</taxon>
        <taxon>Alphaproteobacteria</taxon>
        <taxon>Rhodobacterales</taxon>
        <taxon>Paracoccaceae</taxon>
        <taxon>Thermohalobaculum</taxon>
    </lineage>
</organism>
<dbReference type="Pfam" id="PF01769">
    <property type="entry name" value="MgtE"/>
    <property type="match status" value="1"/>
</dbReference>
<evidence type="ECO:0000313" key="11">
    <source>
        <dbReference type="EMBL" id="MBK0398437.1"/>
    </source>
</evidence>
<dbReference type="Pfam" id="PF03448">
    <property type="entry name" value="MgtE_N"/>
    <property type="match status" value="1"/>
</dbReference>
<feature type="transmembrane region" description="Helical" evidence="9">
    <location>
        <begin position="300"/>
        <end position="320"/>
    </location>
</feature>
<proteinExistence type="inferred from homology"/>
<evidence type="ECO:0000313" key="12">
    <source>
        <dbReference type="Proteomes" id="UP000655420"/>
    </source>
</evidence>
<dbReference type="PANTHER" id="PTHR43773">
    <property type="entry name" value="MAGNESIUM TRANSPORTER MGTE"/>
    <property type="match status" value="1"/>
</dbReference>
<dbReference type="PANTHER" id="PTHR43773:SF1">
    <property type="entry name" value="MAGNESIUM TRANSPORTER MGTE"/>
    <property type="match status" value="1"/>
</dbReference>
<dbReference type="GO" id="GO:0005886">
    <property type="term" value="C:plasma membrane"/>
    <property type="evidence" value="ECO:0007669"/>
    <property type="project" value="UniProtKB-SubCell"/>
</dbReference>
<keyword evidence="6 9" id="KW-1133">Transmembrane helix</keyword>
<dbReference type="InterPro" id="IPR000644">
    <property type="entry name" value="CBS_dom"/>
</dbReference>
<protein>
    <recommendedName>
        <fullName evidence="9">Magnesium transporter MgtE</fullName>
    </recommendedName>
</protein>